<evidence type="ECO:0000313" key="2">
    <source>
        <dbReference type="Proteomes" id="UP000187012"/>
    </source>
</evidence>
<sequence>MERNLTVAEFCEINRISKVHYYALKKTGNGPDEIRAGRRTTITPQAAREWQERMTHRAAESEITA</sequence>
<dbReference type="STRING" id="1247936.BN2475_340174"/>
<name>A0A1N7S4A0_9BURK</name>
<protein>
    <recommendedName>
        <fullName evidence="3">Helix-turn-helix domain-containing protein</fullName>
    </recommendedName>
</protein>
<gene>
    <name evidence="1" type="ORF">BN2475_340174</name>
</gene>
<proteinExistence type="predicted"/>
<dbReference type="AlphaFoldDB" id="A0A1N7S4A0"/>
<dbReference type="Proteomes" id="UP000187012">
    <property type="component" value="Unassembled WGS sequence"/>
</dbReference>
<organism evidence="1 2">
    <name type="scientific">Paraburkholderia ribeironis</name>
    <dbReference type="NCBI Taxonomy" id="1247936"/>
    <lineage>
        <taxon>Bacteria</taxon>
        <taxon>Pseudomonadati</taxon>
        <taxon>Pseudomonadota</taxon>
        <taxon>Betaproteobacteria</taxon>
        <taxon>Burkholderiales</taxon>
        <taxon>Burkholderiaceae</taxon>
        <taxon>Paraburkholderia</taxon>
    </lineage>
</organism>
<dbReference type="EMBL" id="CYGX02000034">
    <property type="protein sequence ID" value="SIT42234.1"/>
    <property type="molecule type" value="Genomic_DNA"/>
</dbReference>
<evidence type="ECO:0008006" key="3">
    <source>
        <dbReference type="Google" id="ProtNLM"/>
    </source>
</evidence>
<evidence type="ECO:0000313" key="1">
    <source>
        <dbReference type="EMBL" id="SIT42234.1"/>
    </source>
</evidence>
<keyword evidence="2" id="KW-1185">Reference proteome</keyword>
<reference evidence="1 2" key="1">
    <citation type="submission" date="2016-12" db="EMBL/GenBank/DDBJ databases">
        <authorList>
            <person name="Song W.-J."/>
            <person name="Kurnit D.M."/>
        </authorList>
    </citation>
    <scope>NUCLEOTIDE SEQUENCE [LARGE SCALE GENOMIC DNA]</scope>
    <source>
        <strain evidence="1 2">STM7296</strain>
    </source>
</reference>
<accession>A0A1N7S4A0</accession>